<accession>M4BAE3</accession>
<dbReference type="VEuPathDB" id="FungiDB:HpaG803253"/>
<dbReference type="AlphaFoldDB" id="M4BAE3"/>
<proteinExistence type="predicted"/>
<reference evidence="1" key="2">
    <citation type="submission" date="2015-06" db="UniProtKB">
        <authorList>
            <consortium name="EnsemblProtists"/>
        </authorList>
    </citation>
    <scope>IDENTIFICATION</scope>
    <source>
        <strain evidence="1">Emoy2</strain>
    </source>
</reference>
<protein>
    <submittedName>
        <fullName evidence="1">Uncharacterized protein</fullName>
    </submittedName>
</protein>
<name>M4BAE3_HYAAE</name>
<evidence type="ECO:0000313" key="2">
    <source>
        <dbReference type="Proteomes" id="UP000011713"/>
    </source>
</evidence>
<keyword evidence="2" id="KW-1185">Reference proteome</keyword>
<dbReference type="InParanoid" id="M4BAE3"/>
<organism evidence="1 2">
    <name type="scientific">Hyaloperonospora arabidopsidis (strain Emoy2)</name>
    <name type="common">Downy mildew agent</name>
    <name type="synonym">Peronospora arabidopsidis</name>
    <dbReference type="NCBI Taxonomy" id="559515"/>
    <lineage>
        <taxon>Eukaryota</taxon>
        <taxon>Sar</taxon>
        <taxon>Stramenopiles</taxon>
        <taxon>Oomycota</taxon>
        <taxon>Peronosporomycetes</taxon>
        <taxon>Peronosporales</taxon>
        <taxon>Peronosporaceae</taxon>
        <taxon>Hyaloperonospora</taxon>
    </lineage>
</organism>
<dbReference type="EMBL" id="JH598070">
    <property type="status" value="NOT_ANNOTATED_CDS"/>
    <property type="molecule type" value="Genomic_DNA"/>
</dbReference>
<reference evidence="2" key="1">
    <citation type="journal article" date="2010" name="Science">
        <title>Signatures of adaptation to obligate biotrophy in the Hyaloperonospora arabidopsidis genome.</title>
        <authorList>
            <person name="Baxter L."/>
            <person name="Tripathy S."/>
            <person name="Ishaque N."/>
            <person name="Boot N."/>
            <person name="Cabral A."/>
            <person name="Kemen E."/>
            <person name="Thines M."/>
            <person name="Ah-Fong A."/>
            <person name="Anderson R."/>
            <person name="Badejoko W."/>
            <person name="Bittner-Eddy P."/>
            <person name="Boore J.L."/>
            <person name="Chibucos M.C."/>
            <person name="Coates M."/>
            <person name="Dehal P."/>
            <person name="Delehaunty K."/>
            <person name="Dong S."/>
            <person name="Downton P."/>
            <person name="Dumas B."/>
            <person name="Fabro G."/>
            <person name="Fronick C."/>
            <person name="Fuerstenberg S.I."/>
            <person name="Fulton L."/>
            <person name="Gaulin E."/>
            <person name="Govers F."/>
            <person name="Hughes L."/>
            <person name="Humphray S."/>
            <person name="Jiang R.H."/>
            <person name="Judelson H."/>
            <person name="Kamoun S."/>
            <person name="Kyung K."/>
            <person name="Meijer H."/>
            <person name="Minx P."/>
            <person name="Morris P."/>
            <person name="Nelson J."/>
            <person name="Phuntumart V."/>
            <person name="Qutob D."/>
            <person name="Rehmany A."/>
            <person name="Rougon-Cardoso A."/>
            <person name="Ryden P."/>
            <person name="Torto-Alalibo T."/>
            <person name="Studholme D."/>
            <person name="Wang Y."/>
            <person name="Win J."/>
            <person name="Wood J."/>
            <person name="Clifton S.W."/>
            <person name="Rogers J."/>
            <person name="Van den Ackerveken G."/>
            <person name="Jones J.D."/>
            <person name="McDowell J.M."/>
            <person name="Beynon J."/>
            <person name="Tyler B.M."/>
        </authorList>
    </citation>
    <scope>NUCLEOTIDE SEQUENCE [LARGE SCALE GENOMIC DNA]</scope>
    <source>
        <strain evidence="2">Emoy2</strain>
    </source>
</reference>
<dbReference type="EnsemblProtists" id="HpaT803253">
    <property type="protein sequence ID" value="HpaP803253"/>
    <property type="gene ID" value="HpaG803253"/>
</dbReference>
<evidence type="ECO:0000313" key="1">
    <source>
        <dbReference type="EnsemblProtists" id="HpaP803253"/>
    </source>
</evidence>
<sequence>MILVSLICNPSTSALGVRFPMGLLRHRMRLVILLDKAQNNNQQLRARLPTICRGWIPAPPEEETHSQTGLQVQSDTVSQLERVTCELRENIEHERIRRSVLVDNVTRLFSERERDR</sequence>
<dbReference type="Proteomes" id="UP000011713">
    <property type="component" value="Unassembled WGS sequence"/>
</dbReference>
<dbReference type="HOGENOM" id="CLU_2101626_0_0_1"/>